<organism evidence="1 2">
    <name type="scientific">Candidatus Gottesmanbacteria bacterium GW2011_GWB1_49_7</name>
    <dbReference type="NCBI Taxonomy" id="1618448"/>
    <lineage>
        <taxon>Bacteria</taxon>
        <taxon>Candidatus Gottesmaniibacteriota</taxon>
    </lineage>
</organism>
<evidence type="ECO:0000313" key="2">
    <source>
        <dbReference type="Proteomes" id="UP000034588"/>
    </source>
</evidence>
<name>A0A0G1Z2P4_9BACT</name>
<proteinExistence type="predicted"/>
<dbReference type="AlphaFoldDB" id="A0A0G1Z2P4"/>
<accession>A0A0G1Z2P4</accession>
<protein>
    <submittedName>
        <fullName evidence="1">Uncharacterized protein</fullName>
    </submittedName>
</protein>
<dbReference type="EMBL" id="LCQD01000005">
    <property type="protein sequence ID" value="KKW13049.1"/>
    <property type="molecule type" value="Genomic_DNA"/>
</dbReference>
<dbReference type="Proteomes" id="UP000034588">
    <property type="component" value="Unassembled WGS sequence"/>
</dbReference>
<gene>
    <name evidence="1" type="ORF">UY48_C0005G0005</name>
</gene>
<comment type="caution">
    <text evidence="1">The sequence shown here is derived from an EMBL/GenBank/DDBJ whole genome shotgun (WGS) entry which is preliminary data.</text>
</comment>
<evidence type="ECO:0000313" key="1">
    <source>
        <dbReference type="EMBL" id="KKW13049.1"/>
    </source>
</evidence>
<sequence length="103" mass="11842">MSNKIDQAIVLGPKDAKQWRAFQEILRLHKAGVRFTIGFTHCNEIFPVFRPAVFGQSDYVTENFTGVPQCLHNYIRQEIEHSVQQAKRAAKLQKILDEEATEV</sequence>
<reference evidence="1 2" key="1">
    <citation type="journal article" date="2015" name="Nature">
        <title>rRNA introns, odd ribosomes, and small enigmatic genomes across a large radiation of phyla.</title>
        <authorList>
            <person name="Brown C.T."/>
            <person name="Hug L.A."/>
            <person name="Thomas B.C."/>
            <person name="Sharon I."/>
            <person name="Castelle C.J."/>
            <person name="Singh A."/>
            <person name="Wilkins M.J."/>
            <person name="Williams K.H."/>
            <person name="Banfield J.F."/>
        </authorList>
    </citation>
    <scope>NUCLEOTIDE SEQUENCE [LARGE SCALE GENOMIC DNA]</scope>
</reference>